<name>A0A2M9Z7X7_9LEPT</name>
<dbReference type="InterPro" id="IPR004358">
    <property type="entry name" value="Sig_transdc_His_kin-like_C"/>
</dbReference>
<dbReference type="InterPro" id="IPR013655">
    <property type="entry name" value="PAS_fold_3"/>
</dbReference>
<dbReference type="SMART" id="SM00065">
    <property type="entry name" value="GAF"/>
    <property type="match status" value="1"/>
</dbReference>
<dbReference type="SMART" id="SM00387">
    <property type="entry name" value="HATPase_c"/>
    <property type="match status" value="1"/>
</dbReference>
<dbReference type="InterPro" id="IPR029016">
    <property type="entry name" value="GAF-like_dom_sf"/>
</dbReference>
<feature type="domain" description="PAC" evidence="9">
    <location>
        <begin position="246"/>
        <end position="299"/>
    </location>
</feature>
<evidence type="ECO:0000256" key="4">
    <source>
        <dbReference type="ARBA" id="ARBA00022679"/>
    </source>
</evidence>
<feature type="domain" description="PAS" evidence="8">
    <location>
        <begin position="735"/>
        <end position="777"/>
    </location>
</feature>
<dbReference type="InterPro" id="IPR003594">
    <property type="entry name" value="HATPase_dom"/>
</dbReference>
<dbReference type="PROSITE" id="PS50113">
    <property type="entry name" value="PAC"/>
    <property type="match status" value="6"/>
</dbReference>
<evidence type="ECO:0000259" key="9">
    <source>
        <dbReference type="PROSITE" id="PS50113"/>
    </source>
</evidence>
<dbReference type="Gene3D" id="3.30.450.40">
    <property type="match status" value="1"/>
</dbReference>
<dbReference type="SUPFAM" id="SSF47384">
    <property type="entry name" value="Homodimeric domain of signal transducing histidine kinase"/>
    <property type="match status" value="1"/>
</dbReference>
<dbReference type="RefSeq" id="WP_100759980.1">
    <property type="nucleotide sequence ID" value="NZ_NPDT01000009.1"/>
</dbReference>
<evidence type="ECO:0000256" key="1">
    <source>
        <dbReference type="ARBA" id="ARBA00000085"/>
    </source>
</evidence>
<dbReference type="PANTHER" id="PTHR43304">
    <property type="entry name" value="PHYTOCHROME-LIKE PROTEIN CPH1"/>
    <property type="match status" value="1"/>
</dbReference>
<keyword evidence="4" id="KW-0808">Transferase</keyword>
<dbReference type="Gene3D" id="3.30.565.10">
    <property type="entry name" value="Histidine kinase-like ATPase, C-terminal domain"/>
    <property type="match status" value="1"/>
</dbReference>
<dbReference type="Gene3D" id="3.30.450.20">
    <property type="entry name" value="PAS domain"/>
    <property type="match status" value="8"/>
</dbReference>
<dbReference type="CDD" id="cd00130">
    <property type="entry name" value="PAS"/>
    <property type="match status" value="5"/>
</dbReference>
<keyword evidence="3" id="KW-0597">Phosphoprotein</keyword>
<dbReference type="InterPro" id="IPR013656">
    <property type="entry name" value="PAS_4"/>
</dbReference>
<dbReference type="SUPFAM" id="SSF55785">
    <property type="entry name" value="PYP-like sensor domain (PAS domain)"/>
    <property type="match status" value="8"/>
</dbReference>
<dbReference type="InterPro" id="IPR005467">
    <property type="entry name" value="His_kinase_dom"/>
</dbReference>
<dbReference type="InterPro" id="IPR000014">
    <property type="entry name" value="PAS"/>
</dbReference>
<dbReference type="InterPro" id="IPR035965">
    <property type="entry name" value="PAS-like_dom_sf"/>
</dbReference>
<evidence type="ECO:0000259" key="7">
    <source>
        <dbReference type="PROSITE" id="PS50109"/>
    </source>
</evidence>
<dbReference type="EMBL" id="NPDT01000009">
    <property type="protein sequence ID" value="PJZ64508.1"/>
    <property type="molecule type" value="Genomic_DNA"/>
</dbReference>
<evidence type="ECO:0000259" key="8">
    <source>
        <dbReference type="PROSITE" id="PS50112"/>
    </source>
</evidence>
<dbReference type="SMART" id="SM00091">
    <property type="entry name" value="PAS"/>
    <property type="match status" value="8"/>
</dbReference>
<dbReference type="Gene3D" id="2.10.70.100">
    <property type="match status" value="2"/>
</dbReference>
<dbReference type="InterPro" id="IPR000700">
    <property type="entry name" value="PAS-assoc_C"/>
</dbReference>
<feature type="domain" description="PAC" evidence="9">
    <location>
        <begin position="815"/>
        <end position="867"/>
    </location>
</feature>
<feature type="domain" description="PAS" evidence="8">
    <location>
        <begin position="198"/>
        <end position="242"/>
    </location>
</feature>
<comment type="caution">
    <text evidence="10">The sequence shown here is derived from an EMBL/GenBank/DDBJ whole genome shotgun (WGS) entry which is preliminary data.</text>
</comment>
<dbReference type="GO" id="GO:0000155">
    <property type="term" value="F:phosphorelay sensor kinase activity"/>
    <property type="evidence" value="ECO:0007669"/>
    <property type="project" value="InterPro"/>
</dbReference>
<evidence type="ECO:0000256" key="2">
    <source>
        <dbReference type="ARBA" id="ARBA00012438"/>
    </source>
</evidence>
<dbReference type="Proteomes" id="UP000231912">
    <property type="component" value="Unassembled WGS sequence"/>
</dbReference>
<evidence type="ECO:0000313" key="10">
    <source>
        <dbReference type="EMBL" id="PJZ64508.1"/>
    </source>
</evidence>
<dbReference type="Gene3D" id="1.10.287.130">
    <property type="match status" value="1"/>
</dbReference>
<keyword evidence="6" id="KW-0175">Coiled coil</keyword>
<dbReference type="Pfam" id="PF08447">
    <property type="entry name" value="PAS_3"/>
    <property type="match status" value="5"/>
</dbReference>
<gene>
    <name evidence="10" type="ORF">CH371_17175</name>
</gene>
<dbReference type="InterPro" id="IPR003018">
    <property type="entry name" value="GAF"/>
</dbReference>
<dbReference type="NCBIfam" id="TIGR00229">
    <property type="entry name" value="sensory_box"/>
    <property type="match status" value="6"/>
</dbReference>
<dbReference type="SUPFAM" id="SSF55781">
    <property type="entry name" value="GAF domain-like"/>
    <property type="match status" value="1"/>
</dbReference>
<evidence type="ECO:0000256" key="5">
    <source>
        <dbReference type="ARBA" id="ARBA00022777"/>
    </source>
</evidence>
<dbReference type="Pfam" id="PF01590">
    <property type="entry name" value="GAF"/>
    <property type="match status" value="1"/>
</dbReference>
<feature type="domain" description="PAC" evidence="9">
    <location>
        <begin position="944"/>
        <end position="996"/>
    </location>
</feature>
<dbReference type="InterPro" id="IPR036097">
    <property type="entry name" value="HisK_dim/P_sf"/>
</dbReference>
<reference evidence="10 11" key="1">
    <citation type="submission" date="2017-07" db="EMBL/GenBank/DDBJ databases">
        <title>Leptospira spp. isolated from tropical soils.</title>
        <authorList>
            <person name="Thibeaux R."/>
            <person name="Iraola G."/>
            <person name="Ferres I."/>
            <person name="Bierque E."/>
            <person name="Girault D."/>
            <person name="Soupe-Gilbert M.-E."/>
            <person name="Picardeau M."/>
            <person name="Goarant C."/>
        </authorList>
    </citation>
    <scope>NUCLEOTIDE SEQUENCE [LARGE SCALE GENOMIC DNA]</scope>
    <source>
        <strain evidence="10 11">FH2-C-A2</strain>
    </source>
</reference>
<dbReference type="PRINTS" id="PR00344">
    <property type="entry name" value="BCTRLSENSOR"/>
</dbReference>
<organism evidence="10 11">
    <name type="scientific">Leptospira wolffii</name>
    <dbReference type="NCBI Taxonomy" id="409998"/>
    <lineage>
        <taxon>Bacteria</taxon>
        <taxon>Pseudomonadati</taxon>
        <taxon>Spirochaetota</taxon>
        <taxon>Spirochaetia</taxon>
        <taxon>Leptospirales</taxon>
        <taxon>Leptospiraceae</taxon>
        <taxon>Leptospira</taxon>
    </lineage>
</organism>
<dbReference type="Pfam" id="PF08448">
    <property type="entry name" value="PAS_4"/>
    <property type="match status" value="1"/>
</dbReference>
<feature type="domain" description="PAC" evidence="9">
    <location>
        <begin position="376"/>
        <end position="429"/>
    </location>
</feature>
<comment type="catalytic activity">
    <reaction evidence="1">
        <text>ATP + protein L-histidine = ADP + protein N-phospho-L-histidine.</text>
        <dbReference type="EC" id="2.7.13.3"/>
    </reaction>
</comment>
<evidence type="ECO:0000256" key="3">
    <source>
        <dbReference type="ARBA" id="ARBA00022553"/>
    </source>
</evidence>
<feature type="domain" description="PAC" evidence="9">
    <location>
        <begin position="501"/>
        <end position="553"/>
    </location>
</feature>
<dbReference type="EC" id="2.7.13.3" evidence="2"/>
<dbReference type="InterPro" id="IPR001610">
    <property type="entry name" value="PAC"/>
</dbReference>
<feature type="domain" description="PAC" evidence="9">
    <location>
        <begin position="1073"/>
        <end position="1125"/>
    </location>
</feature>
<dbReference type="Pfam" id="PF02518">
    <property type="entry name" value="HATPase_c"/>
    <property type="match status" value="1"/>
</dbReference>
<feature type="domain" description="PAS" evidence="8">
    <location>
        <begin position="41"/>
        <end position="85"/>
    </location>
</feature>
<feature type="domain" description="PAS" evidence="8">
    <location>
        <begin position="997"/>
        <end position="1069"/>
    </location>
</feature>
<feature type="coiled-coil region" evidence="6">
    <location>
        <begin position="1255"/>
        <end position="1285"/>
    </location>
</feature>
<evidence type="ECO:0000256" key="6">
    <source>
        <dbReference type="SAM" id="Coils"/>
    </source>
</evidence>
<keyword evidence="5" id="KW-0418">Kinase</keyword>
<dbReference type="Pfam" id="PF13426">
    <property type="entry name" value="PAS_9"/>
    <property type="match status" value="2"/>
</dbReference>
<dbReference type="SMART" id="SM00086">
    <property type="entry name" value="PAC"/>
    <property type="match status" value="6"/>
</dbReference>
<dbReference type="SUPFAM" id="SSF55874">
    <property type="entry name" value="ATPase domain of HSP90 chaperone/DNA topoisomerase II/histidine kinase"/>
    <property type="match status" value="1"/>
</dbReference>
<dbReference type="InterPro" id="IPR052162">
    <property type="entry name" value="Sensor_kinase/Photoreceptor"/>
</dbReference>
<accession>A0A2M9Z7X7</accession>
<sequence length="1608" mass="182872">METRKKKKSPKDPDKELKEARKKIRELEGKIKNLSSGAKSYSRLLRNLLDNSPSVITILDCKSGQFVEVNSTAEKLFGYSRKEFMKMGPADISPEFQPGGMDSKSAALEKVKLALQGETPTFLWEHSHKDGTSIPCRIYLVKVPGSKALVQGNILDLRPDMERDALSQSRQQKLDLVIKSADLGFWDWNIPKGSLSPNERWLTLLGFAPNEIVPDYPFWQSRVHPEDFPRTIALLQEHLEGKTELFDTDFRMLCKDGSYRWIRSRGKVWERNEKGEPIRALGIHLDIHESKEIARQLAEKERTLDVAVQGSNLGIWDYNIASGAHTVDDNWIRMIGYDPGEIEPSYEFWENSLHPDDREKTNDCWRKYAAGESETYSATFRLKCKDGSYKWIMTRGKIAEQDAKGSATRIIGIHIDLTEQKMIEEELRETKLFLDRAQRTAKIGSWEYDTNSGKVTASEGMIQIFGTDQVGGSRGLERIHPDDQEMTLEHFARCIEDAVGGEIEYKIVTPSGEEKIILNRTDFIKNSEGKVQKLLGTIQDVTLERNREKEERKKRALEHLTASISADLINQPSLEIEGAVRNSVERLTNYFQMSRGTVITYDLKNQTRQVSFEYVSPNSKYHEKSWEGFLPVNVENPQTQKIFSSEIVLIEEPDIERMEDGLRNLIRRFEIRFLIAVPLRLEGRVIGVLVLSSEKTFADSGIHLGQSEVSSLRGIGDILTNALERKRKNSELIAERDLLSSIMETSVAAVTVLNPQGEILYANASAERVLGLRLESLKQRKYNSPEWKATAIDGGEWTPEDQPFARVLSTGQPVSDVRHAIEDNQGNKKYLSINGAPVKEPTGEIKLLVFLILDITESLLAERALQQSEERYRRVAEQTGQMVYDCDIPSGRITWAGAVEKITGYNLKEFQEVNGGLITEFIHPEDRQRVADRIREAKENGGYFTSEYRFLRKDGNYIIVEDKGVFVMSSESQSDRLLGAMADITERRKAQNDLIDSEERLRLALNSSKMGTWSWNLTNRSAHWSSDTATIFGLPITEFEKNGNLFMELVHPEDKQLIRKSVRESLRGGRIDVHLEFRVFHPDGSIHWLEVKGQVYRNAKNLPNRMAGILADITDRKKSEEKLKASELRFQTFYRFANEAILFINPRTEEILDTNPAFLRIFNYTQKEATTVKPTSLFTADSWAALHARIRSFESAENLELQALRKNGAVFSSLGSIHFYTERDSFVAAISLLDTSALQEVEELKVINDEISVRNKLIEMQKNELQDTLENLKKAQAQLIQSEKMAALGQLIAGVAHEINNPIGAIQASNQNLQECLIRFQTVLPEVQNILASMEEEEVKSFRGFLELVRQSKEQLTGMEERNTKKAIVSKLRELEIVSHYVFADSLTDMGFRDVPNIAVRFLKNEKANILLEYSSLEAYFFVNTNTIRIAVDRVSKILYALKNFSHFDTESEKIPTSITENIETVLTIYQNQLKKGIQVTKNYGNIPKILCYPDDLIHVWTNLIYNSLQAMDFRGEITIQTYVKGEHAVVEITDTGFGIPTEILDKIFQPFFTTKLPGEGSGLGLDIVKKIVEKHEGKIEVESVPGKTTFRILLPLVSTEEFLGLPS</sequence>
<feature type="domain" description="Histidine kinase" evidence="7">
    <location>
        <begin position="1432"/>
        <end position="1599"/>
    </location>
</feature>
<dbReference type="PROSITE" id="PS50109">
    <property type="entry name" value="HIS_KIN"/>
    <property type="match status" value="1"/>
</dbReference>
<dbReference type="PANTHER" id="PTHR43304:SF1">
    <property type="entry name" value="PAC DOMAIN-CONTAINING PROTEIN"/>
    <property type="match status" value="1"/>
</dbReference>
<evidence type="ECO:0000313" key="11">
    <source>
        <dbReference type="Proteomes" id="UP000231912"/>
    </source>
</evidence>
<dbReference type="PROSITE" id="PS50112">
    <property type="entry name" value="PAS"/>
    <property type="match status" value="5"/>
</dbReference>
<feature type="domain" description="PAS" evidence="8">
    <location>
        <begin position="868"/>
        <end position="941"/>
    </location>
</feature>
<dbReference type="InterPro" id="IPR036890">
    <property type="entry name" value="HATPase_C_sf"/>
</dbReference>
<protein>
    <recommendedName>
        <fullName evidence="2">histidine kinase</fullName>
        <ecNumber evidence="2">2.7.13.3</ecNumber>
    </recommendedName>
</protein>
<proteinExistence type="predicted"/>
<dbReference type="InterPro" id="IPR003661">
    <property type="entry name" value="HisK_dim/P_dom"/>
</dbReference>
<dbReference type="CDD" id="cd00082">
    <property type="entry name" value="HisKA"/>
    <property type="match status" value="1"/>
</dbReference>